<dbReference type="PANTHER" id="PTHR46586">
    <property type="entry name" value="ANKYRIN REPEAT-CONTAINING PROTEIN"/>
    <property type="match status" value="1"/>
</dbReference>
<feature type="domain" description="F-box" evidence="1">
    <location>
        <begin position="4"/>
        <end position="34"/>
    </location>
</feature>
<protein>
    <recommendedName>
        <fullName evidence="1">F-box domain-containing protein</fullName>
    </recommendedName>
</protein>
<proteinExistence type="predicted"/>
<reference evidence="2 3" key="1">
    <citation type="journal article" date="2018" name="Genome Biol. Evol.">
        <title>Multiple Roots of Fruiting Body Formation in Amoebozoa.</title>
        <authorList>
            <person name="Hillmann F."/>
            <person name="Forbes G."/>
            <person name="Novohradska S."/>
            <person name="Ferling I."/>
            <person name="Riege K."/>
            <person name="Groth M."/>
            <person name="Westermann M."/>
            <person name="Marz M."/>
            <person name="Spaller T."/>
            <person name="Winckler T."/>
            <person name="Schaap P."/>
            <person name="Glockner G."/>
        </authorList>
    </citation>
    <scope>NUCLEOTIDE SEQUENCE [LARGE SCALE GENOMIC DNA]</scope>
    <source>
        <strain evidence="2 3">Jena</strain>
    </source>
</reference>
<gene>
    <name evidence="2" type="ORF">PROFUN_11927</name>
</gene>
<accession>A0A2P6N8T0</accession>
<dbReference type="InParanoid" id="A0A2P6N8T0"/>
<organism evidence="2 3">
    <name type="scientific">Planoprotostelium fungivorum</name>
    <dbReference type="NCBI Taxonomy" id="1890364"/>
    <lineage>
        <taxon>Eukaryota</taxon>
        <taxon>Amoebozoa</taxon>
        <taxon>Evosea</taxon>
        <taxon>Variosea</taxon>
        <taxon>Cavosteliida</taxon>
        <taxon>Cavosteliaceae</taxon>
        <taxon>Planoprotostelium</taxon>
    </lineage>
</organism>
<evidence type="ECO:0000313" key="3">
    <source>
        <dbReference type="Proteomes" id="UP000241769"/>
    </source>
</evidence>
<sequence>MQQHLPDELWIDVLSFLPLADLCAPCFTSTTLRDEACRLIHSRLLYPNYWWRHNKQLPVHNMEIAEWWLSNVREPTKLEVLAAARTDQVELVDLLGWDDTHLSARHRNMTRFQPGLSWWNWADILRAAMAQGSKRIILACHKRGYLTGESRYSSKSLPPLEKERTLDVVRWIFQMPVEDLPSLDDFFTVGHQRSIAYELASNGKKDVIMMLKQQGLIKPEMGTRMYQGAGEAGSMDMIRWLEDNEIPHLPQGMSLNQFVGSMDTFRWGLEHCPQRPTFNYKASYEAALLSGCTEVMDYCSNKFSVSPEHCDFHPNADTRFEVLQSAIDHKYLTRDTRFYLALYLTVHYLPIIQWMHERQVLHPDFCYNAATEDALEIVQWANSVGYRIKDSVMDRMMAWGSIELIEWLMTTYDKSDEQVYTALIEQRHLCSRPGRIVHNIDVLEWLLQRRWKKSEAEVQKWFDREYEDITKEWLEHLWEYGMDEERGQKRKKGEEEEEDE</sequence>
<dbReference type="AlphaFoldDB" id="A0A2P6N8T0"/>
<dbReference type="InterPro" id="IPR052050">
    <property type="entry name" value="SecEffector_AnkRepeat"/>
</dbReference>
<dbReference type="EMBL" id="MDYQ01000152">
    <property type="protein sequence ID" value="PRP80358.1"/>
    <property type="molecule type" value="Genomic_DNA"/>
</dbReference>
<evidence type="ECO:0000313" key="2">
    <source>
        <dbReference type="EMBL" id="PRP80358.1"/>
    </source>
</evidence>
<dbReference type="Proteomes" id="UP000241769">
    <property type="component" value="Unassembled WGS sequence"/>
</dbReference>
<evidence type="ECO:0000259" key="1">
    <source>
        <dbReference type="Pfam" id="PF00646"/>
    </source>
</evidence>
<dbReference type="PANTHER" id="PTHR46586:SF3">
    <property type="entry name" value="ANKYRIN REPEAT-CONTAINING PROTEIN"/>
    <property type="match status" value="1"/>
</dbReference>
<dbReference type="Pfam" id="PF00646">
    <property type="entry name" value="F-box"/>
    <property type="match status" value="1"/>
</dbReference>
<dbReference type="CDD" id="cd09917">
    <property type="entry name" value="F-box_SF"/>
    <property type="match status" value="1"/>
</dbReference>
<dbReference type="InterPro" id="IPR001810">
    <property type="entry name" value="F-box_dom"/>
</dbReference>
<name>A0A2P6N8T0_9EUKA</name>
<dbReference type="SUPFAM" id="SSF81383">
    <property type="entry name" value="F-box domain"/>
    <property type="match status" value="1"/>
</dbReference>
<comment type="caution">
    <text evidence="2">The sequence shown here is derived from an EMBL/GenBank/DDBJ whole genome shotgun (WGS) entry which is preliminary data.</text>
</comment>
<dbReference type="InterPro" id="IPR036047">
    <property type="entry name" value="F-box-like_dom_sf"/>
</dbReference>
<keyword evidence="3" id="KW-1185">Reference proteome</keyword>